<organism evidence="1 2">
    <name type="scientific">Endozoicomonas gorgoniicola</name>
    <dbReference type="NCBI Taxonomy" id="1234144"/>
    <lineage>
        <taxon>Bacteria</taxon>
        <taxon>Pseudomonadati</taxon>
        <taxon>Pseudomonadota</taxon>
        <taxon>Gammaproteobacteria</taxon>
        <taxon>Oceanospirillales</taxon>
        <taxon>Endozoicomonadaceae</taxon>
        <taxon>Endozoicomonas</taxon>
    </lineage>
</organism>
<evidence type="ECO:0000313" key="2">
    <source>
        <dbReference type="Proteomes" id="UP001209854"/>
    </source>
</evidence>
<dbReference type="Proteomes" id="UP001209854">
    <property type="component" value="Unassembled WGS sequence"/>
</dbReference>
<comment type="caution">
    <text evidence="1">The sequence shown here is derived from an EMBL/GenBank/DDBJ whole genome shotgun (WGS) entry which is preliminary data.</text>
</comment>
<protein>
    <submittedName>
        <fullName evidence="1">Uncharacterized protein</fullName>
    </submittedName>
</protein>
<proteinExistence type="predicted"/>
<gene>
    <name evidence="1" type="ORF">NX722_13415</name>
</gene>
<keyword evidence="2" id="KW-1185">Reference proteome</keyword>
<sequence>MQIKTETNYFLYVRFPPKDIAMNPSLHITDLRKGDILIQHRQDKEPTEELITHVAMVAETSMQDDASGTYNRPYIFEMTVPTGHCLNLIYSENNKIWSVYRLIIKSSIEDKEDTKMSKLLPAQAASLGYVWIFHKDYHFKSHHKVVNPGSYSVLSIAPSFLGSSEFTAYAQAYAHSLWKNNRTEPPAELSRPGSLFSGAICTYLPIALYQAVMGLSKSLIYMAINARQSVPRDLARYLTINKYWSLVGTVSGDPA</sequence>
<accession>A0ABT3MW59</accession>
<dbReference type="EMBL" id="JAPFCC010000001">
    <property type="protein sequence ID" value="MCW7553607.1"/>
    <property type="molecule type" value="Genomic_DNA"/>
</dbReference>
<name>A0ABT3MW59_9GAMM</name>
<evidence type="ECO:0000313" key="1">
    <source>
        <dbReference type="EMBL" id="MCW7553607.1"/>
    </source>
</evidence>
<reference evidence="1 2" key="1">
    <citation type="submission" date="2022-10" db="EMBL/GenBank/DDBJ databases">
        <title>High-quality genome sequences of two octocoral-associated bacteria, Endozoicomonas euniceicola EF212 and Endozoicomonas gorgoniicola PS125.</title>
        <authorList>
            <person name="Chiou Y.-J."/>
            <person name="Chen Y.-H."/>
        </authorList>
    </citation>
    <scope>NUCLEOTIDE SEQUENCE [LARGE SCALE GENOMIC DNA]</scope>
    <source>
        <strain evidence="1 2">PS125</strain>
    </source>
</reference>
<dbReference type="RefSeq" id="WP_262568425.1">
    <property type="nucleotide sequence ID" value="NZ_JAPFCC010000001.1"/>
</dbReference>